<evidence type="ECO:0000256" key="1">
    <source>
        <dbReference type="SAM" id="MobiDB-lite"/>
    </source>
</evidence>
<evidence type="ECO:0000313" key="2">
    <source>
        <dbReference type="EMBL" id="KAJ8877830.1"/>
    </source>
</evidence>
<name>A0ABQ9H0K1_9NEOP</name>
<gene>
    <name evidence="2" type="ORF">PR048_022288</name>
</gene>
<comment type="caution">
    <text evidence="2">The sequence shown here is derived from an EMBL/GenBank/DDBJ whole genome shotgun (WGS) entry which is preliminary data.</text>
</comment>
<keyword evidence="3" id="KW-1185">Reference proteome</keyword>
<feature type="compositionally biased region" description="Basic and acidic residues" evidence="1">
    <location>
        <begin position="1"/>
        <end position="20"/>
    </location>
</feature>
<feature type="region of interest" description="Disordered" evidence="1">
    <location>
        <begin position="380"/>
        <end position="402"/>
    </location>
</feature>
<feature type="region of interest" description="Disordered" evidence="1">
    <location>
        <begin position="1"/>
        <end position="40"/>
    </location>
</feature>
<proteinExistence type="predicted"/>
<sequence length="557" mass="62332">MKGRGEREIPEKTRQPVRHDSHMRKSGATRPGIEPGSPWWEASRLTAQPPWPLLVSVDDKIDCANERLDSVSGRTDSVENGISAMKKKHQKFLQQRSSSTTTSTAEKSEEAVHDETNAAALEESVRIRGVGVAQTAVGKECALASPVSLPRFLTLDTQLHSHLKPARDFEIVATLQRGYYLAAVLGGPALSILQSLPKRHRLEYLTLLSASELWSGDRYLRHVHHAHLRSCTQRPEEPLQELWQDIVRSTCILNRKANILNILNHCWYRGGTVAERLASSPPTKANRWESCRTMPLVGGFSRGSPVSPAPSFRRRSIFTSITLIGSQDLAIKSRPNLFTHSRSVSHAISWSVTKIHYLIDTANCHQTRCTVSGSCVGASQRGEAQKRGHRRKGKNGSERRKGTLLKTRELMRPDTCRPQYMMYAETREKYLGTAYCTEADCSFLATIGVRFPARNFDVVYKPRTVLLLPKVLSAFYTKTVDPGENNACATSPTRICRAPSSVRRGWEAGPRCPDNETEIIYETLMYTPFTVISKVSEALLKFYFQAIAAPHVKLNQV</sequence>
<reference evidence="2 3" key="1">
    <citation type="submission" date="2023-02" db="EMBL/GenBank/DDBJ databases">
        <title>LHISI_Scaffold_Assembly.</title>
        <authorList>
            <person name="Stuart O.P."/>
            <person name="Cleave R."/>
            <person name="Magrath M.J.L."/>
            <person name="Mikheyev A.S."/>
        </authorList>
    </citation>
    <scope>NUCLEOTIDE SEQUENCE [LARGE SCALE GENOMIC DNA]</scope>
    <source>
        <strain evidence="2">Daus_M_001</strain>
        <tissue evidence="2">Leg muscle</tissue>
    </source>
</reference>
<dbReference type="EMBL" id="JARBHB010000008">
    <property type="protein sequence ID" value="KAJ8877830.1"/>
    <property type="molecule type" value="Genomic_DNA"/>
</dbReference>
<feature type="region of interest" description="Disordered" evidence="1">
    <location>
        <begin position="86"/>
        <end position="117"/>
    </location>
</feature>
<dbReference type="Proteomes" id="UP001159363">
    <property type="component" value="Chromosome 7"/>
</dbReference>
<organism evidence="2 3">
    <name type="scientific">Dryococelus australis</name>
    <dbReference type="NCBI Taxonomy" id="614101"/>
    <lineage>
        <taxon>Eukaryota</taxon>
        <taxon>Metazoa</taxon>
        <taxon>Ecdysozoa</taxon>
        <taxon>Arthropoda</taxon>
        <taxon>Hexapoda</taxon>
        <taxon>Insecta</taxon>
        <taxon>Pterygota</taxon>
        <taxon>Neoptera</taxon>
        <taxon>Polyneoptera</taxon>
        <taxon>Phasmatodea</taxon>
        <taxon>Verophasmatodea</taxon>
        <taxon>Anareolatae</taxon>
        <taxon>Phasmatidae</taxon>
        <taxon>Eurycanthinae</taxon>
        <taxon>Dryococelus</taxon>
    </lineage>
</organism>
<protein>
    <submittedName>
        <fullName evidence="2">Uncharacterized protein</fullName>
    </submittedName>
</protein>
<evidence type="ECO:0000313" key="3">
    <source>
        <dbReference type="Proteomes" id="UP001159363"/>
    </source>
</evidence>
<accession>A0ABQ9H0K1</accession>
<feature type="compositionally biased region" description="Basic and acidic residues" evidence="1">
    <location>
        <begin position="106"/>
        <end position="116"/>
    </location>
</feature>